<dbReference type="EMBL" id="FNGA01000002">
    <property type="protein sequence ID" value="SDK87693.1"/>
    <property type="molecule type" value="Genomic_DNA"/>
</dbReference>
<evidence type="ECO:0000256" key="3">
    <source>
        <dbReference type="ARBA" id="ARBA00022676"/>
    </source>
</evidence>
<keyword evidence="2" id="KW-1003">Cell membrane</keyword>
<keyword evidence="4 7" id="KW-0808">Transferase</keyword>
<dbReference type="InterPro" id="IPR029044">
    <property type="entry name" value="Nucleotide-diphossugar_trans"/>
</dbReference>
<dbReference type="InterPro" id="IPR001173">
    <property type="entry name" value="Glyco_trans_2-like"/>
</dbReference>
<name>A0A1G9FHR3_9BACT</name>
<evidence type="ECO:0000256" key="4">
    <source>
        <dbReference type="ARBA" id="ARBA00022679"/>
    </source>
</evidence>
<evidence type="ECO:0000259" key="6">
    <source>
        <dbReference type="Pfam" id="PF00535"/>
    </source>
</evidence>
<gene>
    <name evidence="7" type="ORF">SAMN05660337_1536</name>
</gene>
<keyword evidence="3" id="KW-0328">Glycosyltransferase</keyword>
<organism evidence="7 8">
    <name type="scientific">Maridesulfovibrio ferrireducens</name>
    <dbReference type="NCBI Taxonomy" id="246191"/>
    <lineage>
        <taxon>Bacteria</taxon>
        <taxon>Pseudomonadati</taxon>
        <taxon>Thermodesulfobacteriota</taxon>
        <taxon>Desulfovibrionia</taxon>
        <taxon>Desulfovibrionales</taxon>
        <taxon>Desulfovibrionaceae</taxon>
        <taxon>Maridesulfovibrio</taxon>
    </lineage>
</organism>
<dbReference type="InterPro" id="IPR026461">
    <property type="entry name" value="Trfase_2_rSAM/seldom_assoc"/>
</dbReference>
<evidence type="ECO:0000313" key="7">
    <source>
        <dbReference type="EMBL" id="SDK87693.1"/>
    </source>
</evidence>
<protein>
    <submittedName>
        <fullName evidence="7">Transferase 2, rSAM/selenodomain-associated</fullName>
    </submittedName>
</protein>
<evidence type="ECO:0000256" key="1">
    <source>
        <dbReference type="ARBA" id="ARBA00004236"/>
    </source>
</evidence>
<dbReference type="RefSeq" id="WP_092159806.1">
    <property type="nucleotide sequence ID" value="NZ_FNGA01000002.1"/>
</dbReference>
<keyword evidence="5" id="KW-0472">Membrane</keyword>
<dbReference type="PANTHER" id="PTHR43646:SF2">
    <property type="entry name" value="GLYCOSYLTRANSFERASE 2-LIKE DOMAIN-CONTAINING PROTEIN"/>
    <property type="match status" value="1"/>
</dbReference>
<proteinExistence type="predicted"/>
<dbReference type="AlphaFoldDB" id="A0A1G9FHR3"/>
<reference evidence="8" key="1">
    <citation type="submission" date="2016-10" db="EMBL/GenBank/DDBJ databases">
        <authorList>
            <person name="Varghese N."/>
            <person name="Submissions S."/>
        </authorList>
    </citation>
    <scope>NUCLEOTIDE SEQUENCE [LARGE SCALE GENOMIC DNA]</scope>
    <source>
        <strain evidence="8">DSM 16995</strain>
    </source>
</reference>
<evidence type="ECO:0000313" key="8">
    <source>
        <dbReference type="Proteomes" id="UP000199053"/>
    </source>
</evidence>
<comment type="subcellular location">
    <subcellularLocation>
        <location evidence="1">Cell membrane</location>
    </subcellularLocation>
</comment>
<accession>A0A1G9FHR3</accession>
<dbReference type="GO" id="GO:0016757">
    <property type="term" value="F:glycosyltransferase activity"/>
    <property type="evidence" value="ECO:0007669"/>
    <property type="project" value="UniProtKB-KW"/>
</dbReference>
<dbReference type="STRING" id="246191.SAMN05660337_1536"/>
<dbReference type="Pfam" id="PF00535">
    <property type="entry name" value="Glycos_transf_2"/>
    <property type="match status" value="1"/>
</dbReference>
<dbReference type="NCBIfam" id="TIGR04283">
    <property type="entry name" value="glyco_like_mftF"/>
    <property type="match status" value="1"/>
</dbReference>
<dbReference type="Proteomes" id="UP000199053">
    <property type="component" value="Unassembled WGS sequence"/>
</dbReference>
<evidence type="ECO:0000256" key="2">
    <source>
        <dbReference type="ARBA" id="ARBA00022475"/>
    </source>
</evidence>
<dbReference type="Gene3D" id="3.90.550.10">
    <property type="entry name" value="Spore Coat Polysaccharide Biosynthesis Protein SpsA, Chain A"/>
    <property type="match status" value="1"/>
</dbReference>
<dbReference type="CDD" id="cd02522">
    <property type="entry name" value="GT_2_like_a"/>
    <property type="match status" value="1"/>
</dbReference>
<dbReference type="PANTHER" id="PTHR43646">
    <property type="entry name" value="GLYCOSYLTRANSFERASE"/>
    <property type="match status" value="1"/>
</dbReference>
<feature type="domain" description="Glycosyltransferase 2-like" evidence="6">
    <location>
        <begin position="8"/>
        <end position="157"/>
    </location>
</feature>
<evidence type="ECO:0000256" key="5">
    <source>
        <dbReference type="ARBA" id="ARBA00023136"/>
    </source>
</evidence>
<dbReference type="GO" id="GO:0005886">
    <property type="term" value="C:plasma membrane"/>
    <property type="evidence" value="ECO:0007669"/>
    <property type="project" value="UniProtKB-SubCell"/>
</dbReference>
<dbReference type="OrthoDB" id="5291101at2"/>
<keyword evidence="8" id="KW-1185">Reference proteome</keyword>
<sequence length="235" mass="26099">MPIHTRISIIIPVFNEQATINSCLNNVKASLGNDCKIIVVDGSINGSTNICIEDKNIIKICGQAGRAAQMNAGAKMATGEILLFLHADTILPPNSAPLIRETLDAPGAAAGAFSLSFDDNSAIMRLISFVGNLRTRIERVPYGDQAPFIKKETFLELGCFPLIPIMEDVEFFRNIKRKRFEIVILKESVITSARRYKQMGMIRGFLRNWLLRILHLCGVSPFTLKKLYSDNGDKN</sequence>
<dbReference type="SUPFAM" id="SSF53448">
    <property type="entry name" value="Nucleotide-diphospho-sugar transferases"/>
    <property type="match status" value="1"/>
</dbReference>